<feature type="transmembrane region" description="Helical" evidence="1">
    <location>
        <begin position="58"/>
        <end position="83"/>
    </location>
</feature>
<organism evidence="2 3">
    <name type="scientific">Ancylobacter novellus (strain ATCC 8093 / DSM 506 / JCM 20403 / CCM 1077 / IAM 12100 / NBRC 12443 / NCIMB 10456)</name>
    <name type="common">Starkeya novella</name>
    <dbReference type="NCBI Taxonomy" id="639283"/>
    <lineage>
        <taxon>Bacteria</taxon>
        <taxon>Pseudomonadati</taxon>
        <taxon>Pseudomonadota</taxon>
        <taxon>Alphaproteobacteria</taxon>
        <taxon>Hyphomicrobiales</taxon>
        <taxon>Xanthobacteraceae</taxon>
        <taxon>Ancylobacter</taxon>
    </lineage>
</organism>
<dbReference type="AlphaFoldDB" id="D7A3Y4"/>
<dbReference type="Proteomes" id="UP000006633">
    <property type="component" value="Chromosome"/>
</dbReference>
<gene>
    <name evidence="2" type="ordered locus">Snov_4505</name>
</gene>
<dbReference type="RefSeq" id="WP_013169259.1">
    <property type="nucleotide sequence ID" value="NC_014217.1"/>
</dbReference>
<keyword evidence="1" id="KW-1133">Transmembrane helix</keyword>
<evidence type="ECO:0000313" key="3">
    <source>
        <dbReference type="Proteomes" id="UP000006633"/>
    </source>
</evidence>
<evidence type="ECO:0000256" key="1">
    <source>
        <dbReference type="SAM" id="Phobius"/>
    </source>
</evidence>
<evidence type="ECO:0000313" key="2">
    <source>
        <dbReference type="EMBL" id="ADH91761.1"/>
    </source>
</evidence>
<protein>
    <submittedName>
        <fullName evidence="2">Uncharacterized protein</fullName>
    </submittedName>
</protein>
<dbReference type="STRING" id="639283.Snov_4505"/>
<name>D7A3Y4_ANCN5</name>
<keyword evidence="1" id="KW-0812">Transmembrane</keyword>
<keyword evidence="3" id="KW-1185">Reference proteome</keyword>
<proteinExistence type="predicted"/>
<dbReference type="EMBL" id="CP002026">
    <property type="protein sequence ID" value="ADH91761.1"/>
    <property type="molecule type" value="Genomic_DNA"/>
</dbReference>
<sequence length="93" mass="9630">MRSIKRQPVRLSGNARLAIILWLIAFGASAAIMIAAASKARAATLERATEVVITLHPTGSWMVAAVILAGIALICSVAAILIARASARPRGGI</sequence>
<keyword evidence="1" id="KW-0472">Membrane</keyword>
<reference evidence="2 3" key="1">
    <citation type="journal article" date="2012" name="Stand. Genomic Sci.">
        <title>Complete genome sequence of the facultatively chemolithoautotrophic and methylotrophic alpha Proteobacterium Starkeya novella type strain (ATCC 8093(T)).</title>
        <authorList>
            <person name="Kappler U."/>
            <person name="Davenport K."/>
            <person name="Beatson S."/>
            <person name="Lucas S."/>
            <person name="Lapidus A."/>
            <person name="Copeland A."/>
            <person name="Berry K.W."/>
            <person name="Glavina Del Rio T."/>
            <person name="Hammon N."/>
            <person name="Dalin E."/>
            <person name="Tice H."/>
            <person name="Pitluck S."/>
            <person name="Richardson P."/>
            <person name="Bruce D."/>
            <person name="Goodwin L.A."/>
            <person name="Han C."/>
            <person name="Tapia R."/>
            <person name="Detter J.C."/>
            <person name="Chang Y.J."/>
            <person name="Jeffries C.D."/>
            <person name="Land M."/>
            <person name="Hauser L."/>
            <person name="Kyrpides N.C."/>
            <person name="Goker M."/>
            <person name="Ivanova N."/>
            <person name="Klenk H.P."/>
            <person name="Woyke T."/>
        </authorList>
    </citation>
    <scope>NUCLEOTIDE SEQUENCE [LARGE SCALE GENOMIC DNA]</scope>
    <source>
        <strain evidence="3">ATCC 8093 / DSM 506 / JCM 20403 / CCM 1077 / IAM 12100 / NBRC 12443 / NCIMB 10456</strain>
    </source>
</reference>
<dbReference type="KEGG" id="sno:Snov_4505"/>
<dbReference type="HOGENOM" id="CLU_2398167_0_0_5"/>
<accession>D7A3Y4</accession>